<evidence type="ECO:0000313" key="2">
    <source>
        <dbReference type="Proteomes" id="UP000772434"/>
    </source>
</evidence>
<organism evidence="1 2">
    <name type="scientific">Rhodocollybia butyracea</name>
    <dbReference type="NCBI Taxonomy" id="206335"/>
    <lineage>
        <taxon>Eukaryota</taxon>
        <taxon>Fungi</taxon>
        <taxon>Dikarya</taxon>
        <taxon>Basidiomycota</taxon>
        <taxon>Agaricomycotina</taxon>
        <taxon>Agaricomycetes</taxon>
        <taxon>Agaricomycetidae</taxon>
        <taxon>Agaricales</taxon>
        <taxon>Marasmiineae</taxon>
        <taxon>Omphalotaceae</taxon>
        <taxon>Rhodocollybia</taxon>
    </lineage>
</organism>
<comment type="caution">
    <text evidence="1">The sequence shown here is derived from an EMBL/GenBank/DDBJ whole genome shotgun (WGS) entry which is preliminary data.</text>
</comment>
<proteinExistence type="predicted"/>
<reference evidence="1" key="1">
    <citation type="submission" date="2020-11" db="EMBL/GenBank/DDBJ databases">
        <authorList>
            <consortium name="DOE Joint Genome Institute"/>
            <person name="Ahrendt S."/>
            <person name="Riley R."/>
            <person name="Andreopoulos W."/>
            <person name="Labutti K."/>
            <person name="Pangilinan J."/>
            <person name="Ruiz-Duenas F.J."/>
            <person name="Barrasa J.M."/>
            <person name="Sanchez-Garcia M."/>
            <person name="Camarero S."/>
            <person name="Miyauchi S."/>
            <person name="Serrano A."/>
            <person name="Linde D."/>
            <person name="Babiker R."/>
            <person name="Drula E."/>
            <person name="Ayuso-Fernandez I."/>
            <person name="Pacheco R."/>
            <person name="Padilla G."/>
            <person name="Ferreira P."/>
            <person name="Barriuso J."/>
            <person name="Kellner H."/>
            <person name="Castanera R."/>
            <person name="Alfaro M."/>
            <person name="Ramirez L."/>
            <person name="Pisabarro A.G."/>
            <person name="Kuo A."/>
            <person name="Tritt A."/>
            <person name="Lipzen A."/>
            <person name="He G."/>
            <person name="Yan M."/>
            <person name="Ng V."/>
            <person name="Cullen D."/>
            <person name="Martin F."/>
            <person name="Rosso M.-N."/>
            <person name="Henrissat B."/>
            <person name="Hibbett D."/>
            <person name="Martinez A.T."/>
            <person name="Grigoriev I.V."/>
        </authorList>
    </citation>
    <scope>NUCLEOTIDE SEQUENCE</scope>
    <source>
        <strain evidence="1">AH 40177</strain>
    </source>
</reference>
<gene>
    <name evidence="1" type="ORF">BDP27DRAFT_1405540</name>
</gene>
<protein>
    <submittedName>
        <fullName evidence="1">Uncharacterized protein</fullName>
    </submittedName>
</protein>
<keyword evidence="2" id="KW-1185">Reference proteome</keyword>
<dbReference type="EMBL" id="JADNRY010000133">
    <property type="protein sequence ID" value="KAF9064011.1"/>
    <property type="molecule type" value="Genomic_DNA"/>
</dbReference>
<accession>A0A9P5PEX2</accession>
<name>A0A9P5PEX2_9AGAR</name>
<sequence length="187" mass="20930">MVVRVEVKTGISIVDTFGNLALLRKAMPSTLELGESSLMLPDLLSVVQLLITHDTTYCILREYTPLILLVSPKIRTQLEIGDSRIFETPAKKPPTGRKIFDTKCDVNRNDGGRGCCRGRRGARQMAFQHVSCLSPPRKDKRRQTGSVRGLARILKLQNSIQRLKAPKQLMMHEDGYELVTGISVIDD</sequence>
<dbReference type="AlphaFoldDB" id="A0A9P5PEX2"/>
<evidence type="ECO:0000313" key="1">
    <source>
        <dbReference type="EMBL" id="KAF9064011.1"/>
    </source>
</evidence>
<dbReference type="Proteomes" id="UP000772434">
    <property type="component" value="Unassembled WGS sequence"/>
</dbReference>